<feature type="transmembrane region" description="Helical" evidence="1">
    <location>
        <begin position="20"/>
        <end position="36"/>
    </location>
</feature>
<name>D5GDY2_TUBMM</name>
<evidence type="ECO:0000256" key="1">
    <source>
        <dbReference type="SAM" id="Phobius"/>
    </source>
</evidence>
<feature type="transmembrane region" description="Helical" evidence="1">
    <location>
        <begin position="99"/>
        <end position="122"/>
    </location>
</feature>
<proteinExistence type="predicted"/>
<dbReference type="STRING" id="656061.D5GDY2"/>
<gene>
    <name evidence="3" type="ORF">GSTUM_00001096001</name>
</gene>
<evidence type="ECO:0000259" key="2">
    <source>
        <dbReference type="Pfam" id="PF00361"/>
    </source>
</evidence>
<keyword evidence="1" id="KW-0812">Transmembrane</keyword>
<dbReference type="InterPro" id="IPR003918">
    <property type="entry name" value="NADH_UbQ_OxRdtase"/>
</dbReference>
<keyword evidence="1" id="KW-0472">Membrane</keyword>
<feature type="transmembrane region" description="Helical" evidence="1">
    <location>
        <begin position="73"/>
        <end position="93"/>
    </location>
</feature>
<dbReference type="InParanoid" id="D5GDY2"/>
<reference evidence="3 4" key="1">
    <citation type="journal article" date="2010" name="Nature">
        <title>Perigord black truffle genome uncovers evolutionary origins and mechanisms of symbiosis.</title>
        <authorList>
            <person name="Martin F."/>
            <person name="Kohler A."/>
            <person name="Murat C."/>
            <person name="Balestrini R."/>
            <person name="Coutinho P.M."/>
            <person name="Jaillon O."/>
            <person name="Montanini B."/>
            <person name="Morin E."/>
            <person name="Noel B."/>
            <person name="Percudani R."/>
            <person name="Porcel B."/>
            <person name="Rubini A."/>
            <person name="Amicucci A."/>
            <person name="Amselem J."/>
            <person name="Anthouard V."/>
            <person name="Arcioni S."/>
            <person name="Artiguenave F."/>
            <person name="Aury J.M."/>
            <person name="Ballario P."/>
            <person name="Bolchi A."/>
            <person name="Brenna A."/>
            <person name="Brun A."/>
            <person name="Buee M."/>
            <person name="Cantarel B."/>
            <person name="Chevalier G."/>
            <person name="Couloux A."/>
            <person name="Da Silva C."/>
            <person name="Denoeud F."/>
            <person name="Duplessis S."/>
            <person name="Ghignone S."/>
            <person name="Hilselberger B."/>
            <person name="Iotti M."/>
            <person name="Marcais B."/>
            <person name="Mello A."/>
            <person name="Miranda M."/>
            <person name="Pacioni G."/>
            <person name="Quesneville H."/>
            <person name="Riccioni C."/>
            <person name="Ruotolo R."/>
            <person name="Splivallo R."/>
            <person name="Stocchi V."/>
            <person name="Tisserant E."/>
            <person name="Viscomi A.R."/>
            <person name="Zambonelli A."/>
            <person name="Zampieri E."/>
            <person name="Henrissat B."/>
            <person name="Lebrun M.H."/>
            <person name="Paolocci F."/>
            <person name="Bonfante P."/>
            <person name="Ottonello S."/>
            <person name="Wincker P."/>
        </authorList>
    </citation>
    <scope>NUCLEOTIDE SEQUENCE [LARGE SCALE GENOMIC DNA]</scope>
    <source>
        <strain evidence="3 4">Mel28</strain>
    </source>
</reference>
<dbReference type="HOGENOM" id="CLU_1817211_0_0_1"/>
<dbReference type="Proteomes" id="UP000006911">
    <property type="component" value="Unassembled WGS sequence"/>
</dbReference>
<feature type="transmembrane region" description="Helical" evidence="1">
    <location>
        <begin position="42"/>
        <end position="61"/>
    </location>
</feature>
<dbReference type="GO" id="GO:0015990">
    <property type="term" value="P:electron transport coupled proton transport"/>
    <property type="evidence" value="ECO:0007669"/>
    <property type="project" value="TreeGrafter"/>
</dbReference>
<dbReference type="OMA" id="LITITYW"/>
<dbReference type="Pfam" id="PF00361">
    <property type="entry name" value="Proton_antipo_M"/>
    <property type="match status" value="1"/>
</dbReference>
<dbReference type="GeneID" id="9184520"/>
<dbReference type="GO" id="GO:0048039">
    <property type="term" value="F:ubiquinone binding"/>
    <property type="evidence" value="ECO:0007669"/>
    <property type="project" value="TreeGrafter"/>
</dbReference>
<keyword evidence="1" id="KW-1133">Transmembrane helix</keyword>
<dbReference type="PANTHER" id="PTHR43507">
    <property type="entry name" value="NADH-UBIQUINONE OXIDOREDUCTASE CHAIN 4"/>
    <property type="match status" value="1"/>
</dbReference>
<dbReference type="PANTHER" id="PTHR43507:SF1">
    <property type="entry name" value="NADH-UBIQUINONE OXIDOREDUCTASE CHAIN 4"/>
    <property type="match status" value="1"/>
</dbReference>
<dbReference type="InterPro" id="IPR001750">
    <property type="entry name" value="ND/Mrp_TM"/>
</dbReference>
<organism evidence="3 4">
    <name type="scientific">Tuber melanosporum (strain Mel28)</name>
    <name type="common">Perigord black truffle</name>
    <dbReference type="NCBI Taxonomy" id="656061"/>
    <lineage>
        <taxon>Eukaryota</taxon>
        <taxon>Fungi</taxon>
        <taxon>Dikarya</taxon>
        <taxon>Ascomycota</taxon>
        <taxon>Pezizomycotina</taxon>
        <taxon>Pezizomycetes</taxon>
        <taxon>Pezizales</taxon>
        <taxon>Tuberaceae</taxon>
        <taxon>Tuber</taxon>
    </lineage>
</organism>
<dbReference type="EMBL" id="FN430155">
    <property type="protein sequence ID" value="CAZ82725.1"/>
    <property type="molecule type" value="Genomic_DNA"/>
</dbReference>
<accession>D5GDY2</accession>
<evidence type="ECO:0000313" key="3">
    <source>
        <dbReference type="EMBL" id="CAZ82725.1"/>
    </source>
</evidence>
<evidence type="ECO:0000313" key="4">
    <source>
        <dbReference type="Proteomes" id="UP000006911"/>
    </source>
</evidence>
<dbReference type="RefSeq" id="XP_002838534.1">
    <property type="nucleotide sequence ID" value="XM_002838488.1"/>
</dbReference>
<sequence>MGTTDFDALFKANFNSTTQYYLFAGILFTFAINFTYTSLASLYFTPLTYVICVITIIYASLNTFRTVDIKELIAYSSVAHAAVYILEVFSNTIQGIEGAIFLGLGHGFVSLGLFICVGAVLYDRTHSRLITYYIGVAQRARF</sequence>
<dbReference type="GO" id="GO:0003954">
    <property type="term" value="F:NADH dehydrogenase activity"/>
    <property type="evidence" value="ECO:0007669"/>
    <property type="project" value="TreeGrafter"/>
</dbReference>
<keyword evidence="4" id="KW-1185">Reference proteome</keyword>
<feature type="domain" description="NADH:quinone oxidoreductase/Mrp antiporter transmembrane" evidence="2">
    <location>
        <begin position="24"/>
        <end position="139"/>
    </location>
</feature>
<dbReference type="GO" id="GO:0042773">
    <property type="term" value="P:ATP synthesis coupled electron transport"/>
    <property type="evidence" value="ECO:0007669"/>
    <property type="project" value="InterPro"/>
</dbReference>
<dbReference type="GO" id="GO:0008137">
    <property type="term" value="F:NADH dehydrogenase (ubiquinone) activity"/>
    <property type="evidence" value="ECO:0007669"/>
    <property type="project" value="InterPro"/>
</dbReference>
<dbReference type="KEGG" id="tml:GSTUM_00001096001"/>
<protein>
    <submittedName>
        <fullName evidence="3">(Perigord truffle) hypothetical protein</fullName>
    </submittedName>
</protein>
<dbReference type="eggNOG" id="KOG4845">
    <property type="taxonomic scope" value="Eukaryota"/>
</dbReference>
<dbReference type="AlphaFoldDB" id="D5GDY2"/>